<dbReference type="InterPro" id="IPR038721">
    <property type="entry name" value="IS701-like_DDE_dom"/>
</dbReference>
<evidence type="ECO:0000259" key="2">
    <source>
        <dbReference type="Pfam" id="PF13546"/>
    </source>
</evidence>
<sequence length="428" mass="47774">MPVVCSTRRAPRSPIHATARPPVPRGRRTVTSWIRAAGLSDRYRSCYLAVAAAGKQADRIAARLLTEVVRPLLRGGTRLTLALDDTPTKRYGPQVQGAGVHHNPTPGPAGSAYVYGHVFVVLGLLVTRNAWGTIALPLLARLYVRKKDLPAIDPKDRPPFRTKLELAVELLRWAKPWLSTLKLPIWVVADVAYAKAAFLKPAAALGMTVVSRLRKDSALRTVPLSRPPGRRGRPRTYGEGRIDLAKRGGQRRGWSSETFTLYRVATVKRYKTFLATWRPVGGPIRVVLVDEPTGWRAYFCTDTEASVADILGAVADRFSLETTFRDCKQVVGAGQQQVRFLWANIGAFHLCLWTFTMTEAWAWKREADVLVDRSTSPWDKSSRRPSHADKRRAWRRELLGEEIRAALRPGVTEAEIRTTADRLFSLSS</sequence>
<dbReference type="Pfam" id="PF13546">
    <property type="entry name" value="DDE_5"/>
    <property type="match status" value="1"/>
</dbReference>
<proteinExistence type="predicted"/>
<evidence type="ECO:0000313" key="3">
    <source>
        <dbReference type="EMBL" id="XBH01657.1"/>
    </source>
</evidence>
<dbReference type="SUPFAM" id="SSF53098">
    <property type="entry name" value="Ribonuclease H-like"/>
    <property type="match status" value="1"/>
</dbReference>
<dbReference type="EMBL" id="CP155447">
    <property type="protein sequence ID" value="XBH01657.1"/>
    <property type="molecule type" value="Genomic_DNA"/>
</dbReference>
<dbReference type="InterPro" id="IPR012337">
    <property type="entry name" value="RNaseH-like_sf"/>
</dbReference>
<evidence type="ECO:0000256" key="1">
    <source>
        <dbReference type="SAM" id="MobiDB-lite"/>
    </source>
</evidence>
<reference evidence="3" key="1">
    <citation type="submission" date="2024-05" db="EMBL/GenBank/DDBJ databases">
        <title>Planctomycetes of the genus Singulisphaera possess chitinolytic capabilities.</title>
        <authorList>
            <person name="Ivanova A."/>
        </authorList>
    </citation>
    <scope>NUCLEOTIDE SEQUENCE</scope>
    <source>
        <strain evidence="3">Ch08T</strain>
    </source>
</reference>
<feature type="domain" description="Transposase IS701-like DDE" evidence="2">
    <location>
        <begin position="25"/>
        <end position="258"/>
    </location>
</feature>
<dbReference type="AlphaFoldDB" id="A0AAU7C8E1"/>
<gene>
    <name evidence="3" type="ORF">V5E97_25325</name>
</gene>
<organism evidence="3">
    <name type="scientific">Singulisphaera sp. Ch08</name>
    <dbReference type="NCBI Taxonomy" id="3120278"/>
    <lineage>
        <taxon>Bacteria</taxon>
        <taxon>Pseudomonadati</taxon>
        <taxon>Planctomycetota</taxon>
        <taxon>Planctomycetia</taxon>
        <taxon>Isosphaerales</taxon>
        <taxon>Isosphaeraceae</taxon>
        <taxon>Singulisphaera</taxon>
    </lineage>
</organism>
<name>A0AAU7C8E1_9BACT</name>
<feature type="region of interest" description="Disordered" evidence="1">
    <location>
        <begin position="1"/>
        <end position="26"/>
    </location>
</feature>
<dbReference type="RefSeq" id="WP_406694401.1">
    <property type="nucleotide sequence ID" value="NZ_CP155447.1"/>
</dbReference>
<accession>A0AAU7C8E1</accession>
<protein>
    <submittedName>
        <fullName evidence="3">Transposase</fullName>
    </submittedName>
</protein>